<feature type="region of interest" description="Disordered" evidence="2">
    <location>
        <begin position="123"/>
        <end position="156"/>
    </location>
</feature>
<name>A0A9N8ELA1_9STRA</name>
<feature type="compositionally biased region" description="Polar residues" evidence="2">
    <location>
        <begin position="245"/>
        <end position="259"/>
    </location>
</feature>
<feature type="compositionally biased region" description="Acidic residues" evidence="2">
    <location>
        <begin position="1180"/>
        <end position="1191"/>
    </location>
</feature>
<feature type="coiled-coil region" evidence="1">
    <location>
        <begin position="1121"/>
        <end position="1148"/>
    </location>
</feature>
<keyword evidence="4" id="KW-1185">Reference proteome</keyword>
<dbReference type="AlphaFoldDB" id="A0A9N8ELA1"/>
<feature type="region of interest" description="Disordered" evidence="2">
    <location>
        <begin position="238"/>
        <end position="259"/>
    </location>
</feature>
<proteinExistence type="predicted"/>
<evidence type="ECO:0000256" key="1">
    <source>
        <dbReference type="SAM" id="Coils"/>
    </source>
</evidence>
<comment type="caution">
    <text evidence="3">The sequence shown here is derived from an EMBL/GenBank/DDBJ whole genome shotgun (WGS) entry which is preliminary data.</text>
</comment>
<evidence type="ECO:0000256" key="2">
    <source>
        <dbReference type="SAM" id="MobiDB-lite"/>
    </source>
</evidence>
<feature type="compositionally biased region" description="Polar residues" evidence="2">
    <location>
        <begin position="135"/>
        <end position="144"/>
    </location>
</feature>
<dbReference type="EMBL" id="CAICTM010001463">
    <property type="protein sequence ID" value="CAB9523867.1"/>
    <property type="molecule type" value="Genomic_DNA"/>
</dbReference>
<reference evidence="3" key="1">
    <citation type="submission" date="2020-06" db="EMBL/GenBank/DDBJ databases">
        <authorList>
            <consortium name="Plant Systems Biology data submission"/>
        </authorList>
    </citation>
    <scope>NUCLEOTIDE SEQUENCE</scope>
    <source>
        <strain evidence="3">D6</strain>
    </source>
</reference>
<dbReference type="Proteomes" id="UP001153069">
    <property type="component" value="Unassembled WGS sequence"/>
</dbReference>
<protein>
    <submittedName>
        <fullName evidence="3">Uncharacterized protein</fullName>
    </submittedName>
</protein>
<accession>A0A9N8ELA1</accession>
<evidence type="ECO:0000313" key="4">
    <source>
        <dbReference type="Proteomes" id="UP001153069"/>
    </source>
</evidence>
<evidence type="ECO:0000313" key="3">
    <source>
        <dbReference type="EMBL" id="CAB9523867.1"/>
    </source>
</evidence>
<organism evidence="3 4">
    <name type="scientific">Seminavis robusta</name>
    <dbReference type="NCBI Taxonomy" id="568900"/>
    <lineage>
        <taxon>Eukaryota</taxon>
        <taxon>Sar</taxon>
        <taxon>Stramenopiles</taxon>
        <taxon>Ochrophyta</taxon>
        <taxon>Bacillariophyta</taxon>
        <taxon>Bacillariophyceae</taxon>
        <taxon>Bacillariophycidae</taxon>
        <taxon>Naviculales</taxon>
        <taxon>Naviculaceae</taxon>
        <taxon>Seminavis</taxon>
    </lineage>
</organism>
<gene>
    <name evidence="3" type="ORF">SEMRO_1465_G274990.1</name>
</gene>
<feature type="region of interest" description="Disordered" evidence="2">
    <location>
        <begin position="1171"/>
        <end position="1191"/>
    </location>
</feature>
<keyword evidence="1" id="KW-0175">Coiled coil</keyword>
<sequence length="1191" mass="134407">MMLNSIPHASLNRMAGPVARPLAGQPLPLRPVETNIANTKKRAPFKRKTRNNLEWQKDLLEIYSALWNSHATAQTEEDKLTLHGFCHQSENMTSQYKRIHHVWKQLGLEDFLSRKVEPSSSELMDKINGMYPVNDDNSSEQQRSGRNRSNKKNEMRSDQEWQTLLFSLYHYLSSAKALGQKESVRSYCIKVLKDERQYRRIQDVWRSLQLEADLEANVLPESNELRAKLASRYPATTKKKASASVAENSTTARDLRPSSNSYFDHAEEATMCEGVGAFAKAGFPLEKANLKQWADAFLEADGIARGTNSIGGISMDTVERLYKQGRLKAKANVNPIDPKRAAQAESSVLNAFYHQVDAHIKLAHEIDPDVWPENRYANVPPTRIYNTDEQGPNPTHLRNPVLIPEEMLERPRLFQNTREGDGKMQFHYSVANVVRADGVQCHPHECVEGAPAPFVLISDASSSHAMDSMDKADRDRLLANQTEADVIPLNDAVLRGWFNDYQVGKKDTIVNKFGFQVRTTPTGSMLKRTFYDFLLHFSSQLPQNQGKNGLGVILFLDWHCSRECPQSLITAFFRLNILLFVLPSKTSIWSQPCDNGKNELTAKDIAMEAHKQGLFVGKTLDYLDANSIFRAGLEKNCIDQNDELRRTGSNAVASSFKKTGLYPMDYQNEGWQLAIQNFHGLNKMLKEQRRESGEPIPDIIWVTKAKPINDRECLSDEEEATIKVFLPSDDFMNGGDDTDPIEVPTLFLAFAIADQLLGKHVLDPKRDLSRPPKPTDDLEKAALKLVHYVAVTDDNHVDTTCTRSADAIARDKLETKLSVLMFGHSIMLRKRDDNSLVNLTKQSASKFMEFDNDRRASRNFTPSSFAQVLDQYYDGADDTAYALTKKDKRKGQKRARVARKKLNSSMYAEATEVADGLHLTRNLEAIIQRLRTKHPHFASQLVHLLEDEDMGMADLYDDFEAVVLDPFTTVVPVSREGVTKEISVTRVGTDVSAVGYRMETTLMKMMIDMKAKTGGAAKRRKRNRRPGTATHLGKSGVVAGILLQRQSKEEELKALEKTEKSAIDELDKLKTLHQKAVDLKTQLSDGFWKWDVVKGWRRVALARLFGVFKSGDKADAVASSLKALNLTKEKVLAKMAELEREIKSKEQTISPIVAQRREREDFMAETADYAVAPSNTCETQNDESDDDDEDD</sequence>
<feature type="coiled-coil region" evidence="1">
    <location>
        <begin position="1038"/>
        <end position="1072"/>
    </location>
</feature>